<dbReference type="InterPro" id="IPR013087">
    <property type="entry name" value="Znf_C2H2_type"/>
</dbReference>
<dbReference type="SMART" id="SM00355">
    <property type="entry name" value="ZnF_C2H2"/>
    <property type="match status" value="2"/>
</dbReference>
<dbReference type="PROSITE" id="PS00028">
    <property type="entry name" value="ZINC_FINGER_C2H2_1"/>
    <property type="match status" value="2"/>
</dbReference>
<evidence type="ECO:0000256" key="2">
    <source>
        <dbReference type="ARBA" id="ARBA00022737"/>
    </source>
</evidence>
<dbReference type="FunFam" id="3.30.160.60:FF:000016">
    <property type="entry name" value="zinc finger protein 37 homolog"/>
    <property type="match status" value="1"/>
</dbReference>
<dbReference type="GO" id="GO:0000981">
    <property type="term" value="F:DNA-binding transcription factor activity, RNA polymerase II-specific"/>
    <property type="evidence" value="ECO:0007669"/>
    <property type="project" value="TreeGrafter"/>
</dbReference>
<dbReference type="Proteomes" id="UP000575029">
    <property type="component" value="Unassembled WGS sequence"/>
</dbReference>
<dbReference type="AlphaFoldDB" id="A0A7K6DYV3"/>
<dbReference type="Pfam" id="PF00096">
    <property type="entry name" value="zf-C2H2"/>
    <property type="match status" value="2"/>
</dbReference>
<evidence type="ECO:0000256" key="4">
    <source>
        <dbReference type="ARBA" id="ARBA00022833"/>
    </source>
</evidence>
<evidence type="ECO:0000256" key="1">
    <source>
        <dbReference type="ARBA" id="ARBA00022723"/>
    </source>
</evidence>
<feature type="non-terminal residue" evidence="7">
    <location>
        <position position="72"/>
    </location>
</feature>
<evidence type="ECO:0000313" key="7">
    <source>
        <dbReference type="EMBL" id="NWV31903.1"/>
    </source>
</evidence>
<reference evidence="7 8" key="1">
    <citation type="submission" date="2019-09" db="EMBL/GenBank/DDBJ databases">
        <title>Bird 10,000 Genomes (B10K) Project - Family phase.</title>
        <authorList>
            <person name="Zhang G."/>
        </authorList>
    </citation>
    <scope>NUCLEOTIDE SEQUENCE [LARGE SCALE GENOMIC DNA]</scope>
    <source>
        <strain evidence="7">B10K-DU-029-50</strain>
        <tissue evidence="7">Heart</tissue>
    </source>
</reference>
<evidence type="ECO:0000256" key="5">
    <source>
        <dbReference type="PROSITE-ProRule" id="PRU00042"/>
    </source>
</evidence>
<dbReference type="GO" id="GO:0008270">
    <property type="term" value="F:zinc ion binding"/>
    <property type="evidence" value="ECO:0007669"/>
    <property type="project" value="UniProtKB-KW"/>
</dbReference>
<feature type="domain" description="C2H2-type" evidence="6">
    <location>
        <begin position="7"/>
        <end position="34"/>
    </location>
</feature>
<dbReference type="SUPFAM" id="SSF57667">
    <property type="entry name" value="beta-beta-alpha zinc fingers"/>
    <property type="match status" value="1"/>
</dbReference>
<dbReference type="Gene3D" id="3.30.160.60">
    <property type="entry name" value="Classic Zinc Finger"/>
    <property type="match status" value="2"/>
</dbReference>
<organism evidence="7 8">
    <name type="scientific">Grantiella picta</name>
    <dbReference type="NCBI Taxonomy" id="266360"/>
    <lineage>
        <taxon>Eukaryota</taxon>
        <taxon>Metazoa</taxon>
        <taxon>Chordata</taxon>
        <taxon>Craniata</taxon>
        <taxon>Vertebrata</taxon>
        <taxon>Euteleostomi</taxon>
        <taxon>Archelosauria</taxon>
        <taxon>Archosauria</taxon>
        <taxon>Dinosauria</taxon>
        <taxon>Saurischia</taxon>
        <taxon>Theropoda</taxon>
        <taxon>Coelurosauria</taxon>
        <taxon>Aves</taxon>
        <taxon>Neognathae</taxon>
        <taxon>Neoaves</taxon>
        <taxon>Telluraves</taxon>
        <taxon>Australaves</taxon>
        <taxon>Passeriformes</taxon>
        <taxon>Meliphagoidea</taxon>
        <taxon>Meliphagidae</taxon>
        <taxon>Grantiella</taxon>
    </lineage>
</organism>
<keyword evidence="8" id="KW-1185">Reference proteome</keyword>
<dbReference type="EMBL" id="VZRM01001132">
    <property type="protein sequence ID" value="NWV31903.1"/>
    <property type="molecule type" value="Genomic_DNA"/>
</dbReference>
<evidence type="ECO:0000313" key="8">
    <source>
        <dbReference type="Proteomes" id="UP000575029"/>
    </source>
</evidence>
<keyword evidence="4" id="KW-0862">Zinc</keyword>
<keyword evidence="2" id="KW-0677">Repeat</keyword>
<dbReference type="GO" id="GO:0000978">
    <property type="term" value="F:RNA polymerase II cis-regulatory region sequence-specific DNA binding"/>
    <property type="evidence" value="ECO:0007669"/>
    <property type="project" value="TreeGrafter"/>
</dbReference>
<evidence type="ECO:0000259" key="6">
    <source>
        <dbReference type="PROSITE" id="PS50157"/>
    </source>
</evidence>
<evidence type="ECO:0000256" key="3">
    <source>
        <dbReference type="ARBA" id="ARBA00022771"/>
    </source>
</evidence>
<protein>
    <submittedName>
        <fullName evidence="7">ZN460 protein</fullName>
    </submittedName>
</protein>
<feature type="non-terminal residue" evidence="7">
    <location>
        <position position="1"/>
    </location>
</feature>
<dbReference type="PROSITE" id="PS50157">
    <property type="entry name" value="ZINC_FINGER_C2H2_2"/>
    <property type="match status" value="2"/>
</dbReference>
<dbReference type="FunFam" id="3.30.160.60:FF:000100">
    <property type="entry name" value="Zinc finger 45-like"/>
    <property type="match status" value="1"/>
</dbReference>
<gene>
    <name evidence="7" type="primary">Znf460</name>
    <name evidence="7" type="ORF">GRAPIC_R15868</name>
</gene>
<proteinExistence type="predicted"/>
<dbReference type="InterPro" id="IPR036236">
    <property type="entry name" value="Znf_C2H2_sf"/>
</dbReference>
<keyword evidence="1" id="KW-0479">Metal-binding</keyword>
<feature type="domain" description="C2H2-type" evidence="6">
    <location>
        <begin position="35"/>
        <end position="62"/>
    </location>
</feature>
<accession>A0A7K6DYV3</accession>
<name>A0A7K6DYV3_9PASS</name>
<keyword evidence="3 5" id="KW-0863">Zinc-finger</keyword>
<sequence length="72" mass="7790">HTGEKPYECPECGKSFGRTSHLYRHQRTHSGGKPDVCGECGRSFNSAVHFQKHLRAHGAGKGCGEEPGGEIP</sequence>
<comment type="caution">
    <text evidence="7">The sequence shown here is derived from an EMBL/GenBank/DDBJ whole genome shotgun (WGS) entry which is preliminary data.</text>
</comment>
<dbReference type="PANTHER" id="PTHR23226:SF377">
    <property type="entry name" value="ZINC FINGER AND SCAN DOMAIN-CONTAINING PROTEIN 20"/>
    <property type="match status" value="1"/>
</dbReference>
<dbReference type="PANTHER" id="PTHR23226">
    <property type="entry name" value="ZINC FINGER AND SCAN DOMAIN-CONTAINING"/>
    <property type="match status" value="1"/>
</dbReference>